<protein>
    <submittedName>
        <fullName evidence="1">Uncharacterized protein</fullName>
    </submittedName>
</protein>
<dbReference type="EMBL" id="PQWO01000032">
    <property type="protein sequence ID" value="PZD70597.1"/>
    <property type="molecule type" value="Genomic_DNA"/>
</dbReference>
<reference evidence="1 2" key="1">
    <citation type="journal article" date="2018" name="Sci. Rep.">
        <title>A novel species of the marine cyanobacterium Acaryochloris with a unique pigment content and lifestyle.</title>
        <authorList>
            <person name="Partensky F."/>
            <person name="Six C."/>
            <person name="Ratin M."/>
            <person name="Garczarek L."/>
            <person name="Vaulot D."/>
            <person name="Probert I."/>
            <person name="Calteau A."/>
            <person name="Gourvil P."/>
            <person name="Marie D."/>
            <person name="Grebert T."/>
            <person name="Bouchier C."/>
            <person name="Le Panse S."/>
            <person name="Gachenot M."/>
            <person name="Rodriguez F."/>
            <person name="Garrido J.L."/>
        </authorList>
    </citation>
    <scope>NUCLEOTIDE SEQUENCE [LARGE SCALE GENOMIC DNA]</scope>
    <source>
        <strain evidence="1 2">RCC1774</strain>
    </source>
</reference>
<accession>A0A2W1JNX0</accession>
<evidence type="ECO:0000313" key="2">
    <source>
        <dbReference type="Proteomes" id="UP000248857"/>
    </source>
</evidence>
<dbReference type="AlphaFoldDB" id="A0A2W1JNX0"/>
<comment type="caution">
    <text evidence="1">The sequence shown here is derived from an EMBL/GenBank/DDBJ whole genome shotgun (WGS) entry which is preliminary data.</text>
</comment>
<sequence>MRHLDLLGRVGSGKSVCISTQLQDSRSDNSAPLPFGGSAAVEAADLPPVALDDLREKGTLDE</sequence>
<gene>
    <name evidence="1" type="ORF">C1752_10447</name>
</gene>
<keyword evidence="2" id="KW-1185">Reference proteome</keyword>
<dbReference type="Proteomes" id="UP000248857">
    <property type="component" value="Unassembled WGS sequence"/>
</dbReference>
<proteinExistence type="predicted"/>
<name>A0A2W1JNX0_9CYAN</name>
<organism evidence="1 2">
    <name type="scientific">Acaryochloris thomasi RCC1774</name>
    <dbReference type="NCBI Taxonomy" id="1764569"/>
    <lineage>
        <taxon>Bacteria</taxon>
        <taxon>Bacillati</taxon>
        <taxon>Cyanobacteriota</taxon>
        <taxon>Cyanophyceae</taxon>
        <taxon>Acaryochloridales</taxon>
        <taxon>Acaryochloridaceae</taxon>
        <taxon>Acaryochloris</taxon>
        <taxon>Acaryochloris thomasi</taxon>
    </lineage>
</organism>
<evidence type="ECO:0000313" key="1">
    <source>
        <dbReference type="EMBL" id="PZD70597.1"/>
    </source>
</evidence>